<dbReference type="Pfam" id="PF23228">
    <property type="entry name" value="zf_PCFS4"/>
    <property type="match status" value="1"/>
</dbReference>
<dbReference type="GO" id="GO:0005737">
    <property type="term" value="C:cytoplasm"/>
    <property type="evidence" value="ECO:0007669"/>
    <property type="project" value="TreeGrafter"/>
</dbReference>
<name>F0W6S2_9STRA</name>
<reference evidence="3" key="1">
    <citation type="journal article" date="2011" name="PLoS Biol.">
        <title>Gene gain and loss during evolution of obligate parasitism in the white rust pathogen of Arabidopsis thaliana.</title>
        <authorList>
            <person name="Kemen E."/>
            <person name="Gardiner A."/>
            <person name="Schultz-Larsen T."/>
            <person name="Kemen A.C."/>
            <person name="Balmuth A.L."/>
            <person name="Robert-Seilaniantz A."/>
            <person name="Bailey K."/>
            <person name="Holub E."/>
            <person name="Studholme D.J."/>
            <person name="Maclean D."/>
            <person name="Jones J.D."/>
        </authorList>
    </citation>
    <scope>NUCLEOTIDE SEQUENCE</scope>
</reference>
<dbReference type="PANTHER" id="PTHR15921">
    <property type="entry name" value="PRE-MRNA CLEAVAGE COMPLEX II"/>
    <property type="match status" value="1"/>
</dbReference>
<dbReference type="SUPFAM" id="SSF48464">
    <property type="entry name" value="ENTH/VHS domain"/>
    <property type="match status" value="1"/>
</dbReference>
<dbReference type="InterPro" id="IPR006569">
    <property type="entry name" value="CID_dom"/>
</dbReference>
<dbReference type="InterPro" id="IPR045154">
    <property type="entry name" value="PCF11-like"/>
</dbReference>
<evidence type="ECO:0000313" key="3">
    <source>
        <dbReference type="EMBL" id="CCA16817.1"/>
    </source>
</evidence>
<organism evidence="3">
    <name type="scientific">Albugo laibachii Nc14</name>
    <dbReference type="NCBI Taxonomy" id="890382"/>
    <lineage>
        <taxon>Eukaryota</taxon>
        <taxon>Sar</taxon>
        <taxon>Stramenopiles</taxon>
        <taxon>Oomycota</taxon>
        <taxon>Peronosporomycetes</taxon>
        <taxon>Albuginales</taxon>
        <taxon>Albuginaceae</taxon>
        <taxon>Albugo</taxon>
    </lineage>
</organism>
<feature type="domain" description="CID" evidence="2">
    <location>
        <begin position="47"/>
        <end position="177"/>
    </location>
</feature>
<evidence type="ECO:0000256" key="1">
    <source>
        <dbReference type="SAM" id="MobiDB-lite"/>
    </source>
</evidence>
<feature type="compositionally biased region" description="Polar residues" evidence="1">
    <location>
        <begin position="312"/>
        <end position="323"/>
    </location>
</feature>
<dbReference type="SMART" id="SM00582">
    <property type="entry name" value="RPR"/>
    <property type="match status" value="1"/>
</dbReference>
<dbReference type="PROSITE" id="PS51391">
    <property type="entry name" value="CID"/>
    <property type="match status" value="1"/>
</dbReference>
<dbReference type="Gene3D" id="1.25.40.90">
    <property type="match status" value="1"/>
</dbReference>
<dbReference type="AlphaFoldDB" id="F0W6S2"/>
<dbReference type="CDD" id="cd16982">
    <property type="entry name" value="CID_Pcf11"/>
    <property type="match status" value="1"/>
</dbReference>
<dbReference type="GO" id="GO:0000993">
    <property type="term" value="F:RNA polymerase II complex binding"/>
    <property type="evidence" value="ECO:0007669"/>
    <property type="project" value="InterPro"/>
</dbReference>
<protein>
    <submittedName>
        <fullName evidence="3">Uncharacterized protein AlNc14C26G2558</fullName>
    </submittedName>
</protein>
<dbReference type="GO" id="GO:0031124">
    <property type="term" value="P:mRNA 3'-end processing"/>
    <property type="evidence" value="ECO:0007669"/>
    <property type="project" value="InterPro"/>
</dbReference>
<accession>F0W6S2</accession>
<dbReference type="InterPro" id="IPR057242">
    <property type="entry name" value="PCFS4-like"/>
</dbReference>
<feature type="region of interest" description="Disordered" evidence="1">
    <location>
        <begin position="278"/>
        <end position="337"/>
    </location>
</feature>
<evidence type="ECO:0000259" key="2">
    <source>
        <dbReference type="PROSITE" id="PS51391"/>
    </source>
</evidence>
<feature type="compositionally biased region" description="Basic and acidic residues" evidence="1">
    <location>
        <begin position="362"/>
        <end position="372"/>
    </location>
</feature>
<dbReference type="GO" id="GO:0006369">
    <property type="term" value="P:termination of RNA polymerase II transcription"/>
    <property type="evidence" value="ECO:0007669"/>
    <property type="project" value="InterPro"/>
</dbReference>
<dbReference type="InterPro" id="IPR008942">
    <property type="entry name" value="ENTH_VHS"/>
</dbReference>
<feature type="region of interest" description="Disordered" evidence="1">
    <location>
        <begin position="406"/>
        <end position="439"/>
    </location>
</feature>
<feature type="region of interest" description="Disordered" evidence="1">
    <location>
        <begin position="638"/>
        <end position="681"/>
    </location>
</feature>
<dbReference type="HOGENOM" id="CLU_029752_0_0_1"/>
<gene>
    <name evidence="3" type="primary">AlNc14C26G2558</name>
    <name evidence="3" type="ORF">ALNC14_029600</name>
</gene>
<dbReference type="InterPro" id="IPR047415">
    <property type="entry name" value="Pcf11_CID"/>
</dbReference>
<reference evidence="3" key="2">
    <citation type="submission" date="2011-02" db="EMBL/GenBank/DDBJ databases">
        <authorList>
            <person name="MacLean D."/>
        </authorList>
    </citation>
    <scope>NUCLEOTIDE SEQUENCE</scope>
</reference>
<dbReference type="GO" id="GO:0003729">
    <property type="term" value="F:mRNA binding"/>
    <property type="evidence" value="ECO:0007669"/>
    <property type="project" value="InterPro"/>
</dbReference>
<feature type="compositionally biased region" description="Acidic residues" evidence="1">
    <location>
        <begin position="660"/>
        <end position="673"/>
    </location>
</feature>
<feature type="region of interest" description="Disordered" evidence="1">
    <location>
        <begin position="525"/>
        <end position="545"/>
    </location>
</feature>
<sequence length="681" mass="76858">MASVVPAPLSDGSSGISTTAVETLPKNITSPASVPVLHAPSKPAPLEIKNILAQFDSQINQMMDYPAKDIINSLTMAAEKFEFAQEIVQFLETKIHRVSPNFKLPIFYLMDSILKNVKGPYPKLFGEHIVPLYCNCVRQVTPKDLRRFVHVLNTWEASQLFVPGALGQMRSAATRALAQVEPSKIAHVPLSFSQERQSVDPVPSFQSKIESTNYDLELRVILTQLQNDMGIHPTKHMSLEQVRSDNPEYYQQLQEYHTASKNKAAEVKVIESVPERSVQYETQTREGGRIPHSSKRKGRNKRMERVRMPQSYRENQSKNSMNHPTPPIPSSGEASRSANVAHLMKLLKTKRRSPSPAPSSQQEDKAIAKDNPRASTTTSSSSSSRQTKGGPDPAAVMSILKRLRGLSGSKGGKASAGRADSSSLQEQTRQVTRDTTAKNDVRSSKMWFSDKIVAHKDRVESNIQKLYAALPLVCRESGVRFREQKKLDAHLDFLFQYNRSVKERGKGGISRAWYPNKEQWTTDFSTDHTARKNTSSSFFDQDSKKMQDDKEDQVLMELRNARVPVDESVTKCRICGEPFEKCWDEDEEEWMYINAIVGSVHAHDEGNVKSTIFHKYCYDTVLSNSKCITWEHLIPEAAADEVEETDDDDIESKKRIRDEVECELPSDEEDSDEDVKRPRAE</sequence>
<dbReference type="GO" id="GO:0005849">
    <property type="term" value="C:mRNA cleavage factor complex"/>
    <property type="evidence" value="ECO:0007669"/>
    <property type="project" value="TreeGrafter"/>
</dbReference>
<feature type="compositionally biased region" description="Low complexity" evidence="1">
    <location>
        <begin position="375"/>
        <end position="384"/>
    </location>
</feature>
<feature type="region of interest" description="Disordered" evidence="1">
    <location>
        <begin position="349"/>
        <end position="393"/>
    </location>
</feature>
<dbReference type="EMBL" id="FR824071">
    <property type="protein sequence ID" value="CCA16817.1"/>
    <property type="molecule type" value="Genomic_DNA"/>
</dbReference>
<proteinExistence type="predicted"/>
<feature type="compositionally biased region" description="Acidic residues" evidence="1">
    <location>
        <begin position="638"/>
        <end position="650"/>
    </location>
</feature>
<dbReference type="PANTHER" id="PTHR15921:SF3">
    <property type="entry name" value="PRE-MRNA CLEAVAGE COMPLEX 2 PROTEIN PCF11"/>
    <property type="match status" value="1"/>
</dbReference>
<dbReference type="Pfam" id="PF04818">
    <property type="entry name" value="CID"/>
    <property type="match status" value="1"/>
</dbReference>
<feature type="compositionally biased region" description="Low complexity" evidence="1">
    <location>
        <begin position="412"/>
        <end position="423"/>
    </location>
</feature>